<sequence>MTDPNFWVYILATLLISAILIDYPTPFLFFVTLPSASTMRFTSAAVVLATVGILAITLTAARPSPGNQSTERPVDLQRRGFFDFMKSPESILQDRKDKLKELTEEKGKLISEIKSLENENKSSKTKDEK</sequence>
<feature type="transmembrane region" description="Helical" evidence="2">
    <location>
        <begin position="41"/>
        <end position="61"/>
    </location>
</feature>
<gene>
    <name evidence="3" type="ORF">BJ085DRAFT_38764</name>
</gene>
<evidence type="ECO:0000256" key="2">
    <source>
        <dbReference type="SAM" id="Phobius"/>
    </source>
</evidence>
<dbReference type="Proteomes" id="UP000268162">
    <property type="component" value="Unassembled WGS sequence"/>
</dbReference>
<protein>
    <submittedName>
        <fullName evidence="3">Uncharacterized protein</fullName>
    </submittedName>
</protein>
<name>A0A4P9ZRQ0_9FUNG</name>
<keyword evidence="4" id="KW-1185">Reference proteome</keyword>
<keyword evidence="1" id="KW-0175">Coiled coil</keyword>
<accession>A0A4P9ZRQ0</accession>
<keyword evidence="2" id="KW-0472">Membrane</keyword>
<keyword evidence="2" id="KW-1133">Transmembrane helix</keyword>
<evidence type="ECO:0000313" key="3">
    <source>
        <dbReference type="EMBL" id="RKP36087.1"/>
    </source>
</evidence>
<evidence type="ECO:0000256" key="1">
    <source>
        <dbReference type="SAM" id="Coils"/>
    </source>
</evidence>
<organism evidence="3 4">
    <name type="scientific">Dimargaris cristalligena</name>
    <dbReference type="NCBI Taxonomy" id="215637"/>
    <lineage>
        <taxon>Eukaryota</taxon>
        <taxon>Fungi</taxon>
        <taxon>Fungi incertae sedis</taxon>
        <taxon>Zoopagomycota</taxon>
        <taxon>Kickxellomycotina</taxon>
        <taxon>Dimargaritomycetes</taxon>
        <taxon>Dimargaritales</taxon>
        <taxon>Dimargaritaceae</taxon>
        <taxon>Dimargaris</taxon>
    </lineage>
</organism>
<proteinExistence type="predicted"/>
<dbReference type="AlphaFoldDB" id="A0A4P9ZRQ0"/>
<dbReference type="EMBL" id="ML002722">
    <property type="protein sequence ID" value="RKP36087.1"/>
    <property type="molecule type" value="Genomic_DNA"/>
</dbReference>
<reference evidence="4" key="1">
    <citation type="journal article" date="2018" name="Nat. Microbiol.">
        <title>Leveraging single-cell genomics to expand the fungal tree of life.</title>
        <authorList>
            <person name="Ahrendt S.R."/>
            <person name="Quandt C.A."/>
            <person name="Ciobanu D."/>
            <person name="Clum A."/>
            <person name="Salamov A."/>
            <person name="Andreopoulos B."/>
            <person name="Cheng J.F."/>
            <person name="Woyke T."/>
            <person name="Pelin A."/>
            <person name="Henrissat B."/>
            <person name="Reynolds N.K."/>
            <person name="Benny G.L."/>
            <person name="Smith M.E."/>
            <person name="James T.Y."/>
            <person name="Grigoriev I.V."/>
        </authorList>
    </citation>
    <scope>NUCLEOTIDE SEQUENCE [LARGE SCALE GENOMIC DNA]</scope>
    <source>
        <strain evidence="4">RSA 468</strain>
    </source>
</reference>
<feature type="transmembrane region" description="Helical" evidence="2">
    <location>
        <begin position="6"/>
        <end position="29"/>
    </location>
</feature>
<feature type="coiled-coil region" evidence="1">
    <location>
        <begin position="92"/>
        <end position="126"/>
    </location>
</feature>
<evidence type="ECO:0000313" key="4">
    <source>
        <dbReference type="Proteomes" id="UP000268162"/>
    </source>
</evidence>
<keyword evidence="2" id="KW-0812">Transmembrane</keyword>